<dbReference type="Proteomes" id="UP001437256">
    <property type="component" value="Unassembled WGS sequence"/>
</dbReference>
<keyword evidence="3" id="KW-1185">Reference proteome</keyword>
<sequence length="226" mass="25639">MQRVCGPDKAVLSHTRYFLNDPRGSQQMQAVQVSDEEERIVRLFMDPLVHHVSLGPNRVFCIACGTRVALSGRFDATKWDEHVKRCAKARNATIDLARGRRVVWAEFFEGLNIEDSIFDREEKKMRTGIYSERAPLLVEIARQESMKLSMALSPYTSSTLPARTPFRESGSHRVSGNESQHERKSFFETLQLPPLPQRPPLDGRSSSSLVMLTNVADQQDYLSASE</sequence>
<protein>
    <submittedName>
        <fullName evidence="2">Uncharacterized protein</fullName>
    </submittedName>
</protein>
<organism evidence="2 3">
    <name type="scientific">Marasmius tenuissimus</name>
    <dbReference type="NCBI Taxonomy" id="585030"/>
    <lineage>
        <taxon>Eukaryota</taxon>
        <taxon>Fungi</taxon>
        <taxon>Dikarya</taxon>
        <taxon>Basidiomycota</taxon>
        <taxon>Agaricomycotina</taxon>
        <taxon>Agaricomycetes</taxon>
        <taxon>Agaricomycetidae</taxon>
        <taxon>Agaricales</taxon>
        <taxon>Marasmiineae</taxon>
        <taxon>Marasmiaceae</taxon>
        <taxon>Marasmius</taxon>
    </lineage>
</organism>
<comment type="caution">
    <text evidence="2">The sequence shown here is derived from an EMBL/GenBank/DDBJ whole genome shotgun (WGS) entry which is preliminary data.</text>
</comment>
<proteinExistence type="predicted"/>
<dbReference type="EMBL" id="JBBXMP010000033">
    <property type="protein sequence ID" value="KAL0066699.1"/>
    <property type="molecule type" value="Genomic_DNA"/>
</dbReference>
<evidence type="ECO:0000256" key="1">
    <source>
        <dbReference type="SAM" id="MobiDB-lite"/>
    </source>
</evidence>
<gene>
    <name evidence="2" type="ORF">AAF712_006304</name>
</gene>
<evidence type="ECO:0000313" key="3">
    <source>
        <dbReference type="Proteomes" id="UP001437256"/>
    </source>
</evidence>
<feature type="region of interest" description="Disordered" evidence="1">
    <location>
        <begin position="159"/>
        <end position="210"/>
    </location>
</feature>
<accession>A0ABR3A0Y9</accession>
<evidence type="ECO:0000313" key="2">
    <source>
        <dbReference type="EMBL" id="KAL0066699.1"/>
    </source>
</evidence>
<name>A0ABR3A0Y9_9AGAR</name>
<reference evidence="2 3" key="1">
    <citation type="submission" date="2024-05" db="EMBL/GenBank/DDBJ databases">
        <title>A draft genome resource for the thread blight pathogen Marasmius tenuissimus strain MS-2.</title>
        <authorList>
            <person name="Yulfo-Soto G.E."/>
            <person name="Baruah I.K."/>
            <person name="Amoako-Attah I."/>
            <person name="Bukari Y."/>
            <person name="Meinhardt L.W."/>
            <person name="Bailey B.A."/>
            <person name="Cohen S.P."/>
        </authorList>
    </citation>
    <scope>NUCLEOTIDE SEQUENCE [LARGE SCALE GENOMIC DNA]</scope>
    <source>
        <strain evidence="2 3">MS-2</strain>
    </source>
</reference>